<dbReference type="PROSITE" id="PS50119">
    <property type="entry name" value="ZF_BBOX"/>
    <property type="match status" value="2"/>
</dbReference>
<evidence type="ECO:0000313" key="6">
    <source>
        <dbReference type="EMBL" id="CCA14474.1"/>
    </source>
</evidence>
<dbReference type="Gene3D" id="3.90.228.10">
    <property type="match status" value="1"/>
</dbReference>
<dbReference type="AlphaFoldDB" id="F0W0A3"/>
<dbReference type="CDD" id="cd19821">
    <property type="entry name" value="Bbox1_BBX-like"/>
    <property type="match status" value="1"/>
</dbReference>
<evidence type="ECO:0000256" key="3">
    <source>
        <dbReference type="PROSITE-ProRule" id="PRU00024"/>
    </source>
</evidence>
<sequence length="685" mass="78637">MEAEKGVFFVHLMSRELMDLEKTLGMETNDGQHDVSLQRMRMFLKRKENEEKSMISNLSTRSKSERFDGKEEDTRQPRGSLTERVKTGSEVKQSLNRLEARNLPFPILVETSTDWYRIRYLLECALEEYDVTQCTAWRLPSQSVDRRVSDLLTLDSWVLIDDIDTLSENPVEIANTLVQNATPMCVGRLDIPQPIRTDSVYAVLCHIIVGHSYTIESHSSESVLPDGYHSFQLTSTSESNKLNTPAQPVYSHQYNLNHPNQIVPQYVVQFQFRARLSAWDISNCVLCELKPATIRCKSCNAVLCTKCDENVHSANKVVRDHTRVSLPLYVPQPDPDPSPDAIKCFVSNQIEKGLTNVTTPCKEHSDTMMDFFCTMCNVPLCVQCKISGDHSAGENGTHRLISVTNAYENELMESFRPDTLLSTFQESLRTRKLEIQVQQQHVAENHKDVEHRIRQQCQNALEALGKATTEKQIVLRSASLEVERQLDHIAWTEAFFNVNRKRLNALHFIRLWQQHKETRTEQRNGPILNQSHERIVKSVQADSDLSGEITVIRKVDTNETQQIDNKPATETTSIESYIIQQLVKDCCYKPITTQNDLADTEDKYTYSEKGRRLMDEIRHEMLNSSMIELEQSQSDLQQTFVQSLSDIQPLDPLFDLGTLTENQTPNHKRAREVWMELIQNEFGIA</sequence>
<dbReference type="SUPFAM" id="SSF56399">
    <property type="entry name" value="ADP-ribosylation"/>
    <property type="match status" value="1"/>
</dbReference>
<feature type="domain" description="B box-type" evidence="5">
    <location>
        <begin position="284"/>
        <end position="326"/>
    </location>
</feature>
<feature type="domain" description="B box-type" evidence="5">
    <location>
        <begin position="356"/>
        <end position="403"/>
    </location>
</feature>
<keyword evidence="3" id="KW-0863">Zinc-finger</keyword>
<protein>
    <submittedName>
        <fullName evidence="6">Uncharacterized protein AlNc14C4G545</fullName>
    </submittedName>
</protein>
<accession>F0W0A3</accession>
<dbReference type="InterPro" id="IPR000315">
    <property type="entry name" value="Znf_B-box"/>
</dbReference>
<reference evidence="6" key="2">
    <citation type="submission" date="2011-02" db="EMBL/GenBank/DDBJ databases">
        <authorList>
            <person name="MacLean D."/>
        </authorList>
    </citation>
    <scope>NUCLEOTIDE SEQUENCE</scope>
</reference>
<name>F0W0A3_9STRA</name>
<dbReference type="Pfam" id="PF00643">
    <property type="entry name" value="zf-B_box"/>
    <property type="match status" value="1"/>
</dbReference>
<proteinExistence type="predicted"/>
<reference evidence="6" key="1">
    <citation type="journal article" date="2011" name="PLoS Biol.">
        <title>Gene gain and loss during evolution of obligate parasitism in the white rust pathogen of Arabidopsis thaliana.</title>
        <authorList>
            <person name="Kemen E."/>
            <person name="Gardiner A."/>
            <person name="Schultz-Larsen T."/>
            <person name="Kemen A.C."/>
            <person name="Balmuth A.L."/>
            <person name="Robert-Seilaniantz A."/>
            <person name="Bailey K."/>
            <person name="Holub E."/>
            <person name="Studholme D.J."/>
            <person name="Maclean D."/>
            <person name="Jones J.D."/>
        </authorList>
    </citation>
    <scope>NUCLEOTIDE SEQUENCE</scope>
</reference>
<dbReference type="HOGENOM" id="CLU_372796_0_0_1"/>
<feature type="compositionally biased region" description="Basic and acidic residues" evidence="4">
    <location>
        <begin position="62"/>
        <end position="87"/>
    </location>
</feature>
<evidence type="ECO:0000259" key="5">
    <source>
        <dbReference type="PROSITE" id="PS50119"/>
    </source>
</evidence>
<dbReference type="GO" id="GO:0008270">
    <property type="term" value="F:zinc ion binding"/>
    <property type="evidence" value="ECO:0007669"/>
    <property type="project" value="UniProtKB-KW"/>
</dbReference>
<dbReference type="EMBL" id="FR824049">
    <property type="protein sequence ID" value="CCA14474.1"/>
    <property type="molecule type" value="Genomic_DNA"/>
</dbReference>
<keyword evidence="1" id="KW-0479">Metal-binding</keyword>
<dbReference type="GO" id="GO:0061630">
    <property type="term" value="F:ubiquitin protein ligase activity"/>
    <property type="evidence" value="ECO:0007669"/>
    <property type="project" value="TreeGrafter"/>
</dbReference>
<dbReference type="InterPro" id="IPR047153">
    <property type="entry name" value="TRIM45/56/19-like"/>
</dbReference>
<dbReference type="InterPro" id="IPR049808">
    <property type="entry name" value="CONSTANS-like_Bbox1"/>
</dbReference>
<dbReference type="PANTHER" id="PTHR25462">
    <property type="entry name" value="BONUS, ISOFORM C-RELATED"/>
    <property type="match status" value="1"/>
</dbReference>
<organism evidence="6">
    <name type="scientific">Albugo laibachii Nc14</name>
    <dbReference type="NCBI Taxonomy" id="890382"/>
    <lineage>
        <taxon>Eukaryota</taxon>
        <taxon>Sar</taxon>
        <taxon>Stramenopiles</taxon>
        <taxon>Oomycota</taxon>
        <taxon>Peronosporomycetes</taxon>
        <taxon>Albuginales</taxon>
        <taxon>Albuginaceae</taxon>
        <taxon>Albugo</taxon>
    </lineage>
</organism>
<dbReference type="Gene3D" id="3.30.160.60">
    <property type="entry name" value="Classic Zinc Finger"/>
    <property type="match status" value="1"/>
</dbReference>
<dbReference type="SUPFAM" id="SSF57845">
    <property type="entry name" value="B-box zinc-binding domain"/>
    <property type="match status" value="1"/>
</dbReference>
<evidence type="ECO:0000256" key="4">
    <source>
        <dbReference type="SAM" id="MobiDB-lite"/>
    </source>
</evidence>
<evidence type="ECO:0000256" key="1">
    <source>
        <dbReference type="ARBA" id="ARBA00022723"/>
    </source>
</evidence>
<dbReference type="SMART" id="SM00336">
    <property type="entry name" value="BBOX"/>
    <property type="match status" value="2"/>
</dbReference>
<evidence type="ECO:0000256" key="2">
    <source>
        <dbReference type="ARBA" id="ARBA00022833"/>
    </source>
</evidence>
<gene>
    <name evidence="6" type="primary">AlNc14C4G545</name>
    <name evidence="6" type="ORF">ALNC14_006170</name>
</gene>
<dbReference type="PANTHER" id="PTHR25462:SF296">
    <property type="entry name" value="MEIOTIC P26, ISOFORM F"/>
    <property type="match status" value="1"/>
</dbReference>
<keyword evidence="2" id="KW-0862">Zinc</keyword>
<feature type="region of interest" description="Disordered" evidence="4">
    <location>
        <begin position="49"/>
        <end position="87"/>
    </location>
</feature>
<dbReference type="Pfam" id="PF22586">
    <property type="entry name" value="ANCHR-like_BBOX"/>
    <property type="match status" value="1"/>
</dbReference>